<keyword evidence="1" id="KW-0665">Pyrimidine biosynthesis</keyword>
<dbReference type="EMBL" id="RPHB01000018">
    <property type="protein sequence ID" value="MBW3470483.1"/>
    <property type="molecule type" value="Genomic_DNA"/>
</dbReference>
<dbReference type="Proteomes" id="UP000727490">
    <property type="component" value="Unassembled WGS sequence"/>
</dbReference>
<protein>
    <submittedName>
        <fullName evidence="3">Dihydroorotase</fullName>
    </submittedName>
</protein>
<dbReference type="InterPro" id="IPR050138">
    <property type="entry name" value="DHOase/Allantoinase_Hydrolase"/>
</dbReference>
<name>A0A951J6G1_9BACT</name>
<gene>
    <name evidence="3" type="ORF">EGN73_22140</name>
</gene>
<dbReference type="RefSeq" id="WP_219294325.1">
    <property type="nucleotide sequence ID" value="NZ_RPHB01000018.1"/>
</dbReference>
<dbReference type="GO" id="GO:0006145">
    <property type="term" value="P:purine nucleobase catabolic process"/>
    <property type="evidence" value="ECO:0007669"/>
    <property type="project" value="TreeGrafter"/>
</dbReference>
<reference evidence="3 4" key="1">
    <citation type="journal article" date="2020" name="Syst. Appl. Microbiol.">
        <title>Arthrospiribacter ruber gen. nov., sp. nov., a novel bacterium isolated from Arthrospira cultures.</title>
        <authorList>
            <person name="Waleron M."/>
            <person name="Misztak A."/>
            <person name="Waleron M.M."/>
            <person name="Furmaniak M."/>
            <person name="Mrozik A."/>
            <person name="Waleron K."/>
        </authorList>
    </citation>
    <scope>NUCLEOTIDE SEQUENCE [LARGE SCALE GENOMIC DNA]</scope>
    <source>
        <strain evidence="3 4">DPMB0001</strain>
    </source>
</reference>
<evidence type="ECO:0000313" key="4">
    <source>
        <dbReference type="Proteomes" id="UP000727490"/>
    </source>
</evidence>
<evidence type="ECO:0000256" key="1">
    <source>
        <dbReference type="ARBA" id="ARBA00022975"/>
    </source>
</evidence>
<sequence>MSVLLRSLRVIDSGKIHSARNFIIKEGKVHFVNDVKEGKYDEVIDCSSFLGSKGWTDLRCSSGEPGEEYKETLDSLGELLAASGFAKAVVLPNTIPAFQNKNDIQFFKAKTQNWITEPLIQAAVTKDAHGEDFTDMLDLHSQGVTVFGDGLKPLSNPDRLMKALQYLKKFQGVLFDHSFEPLLALFGQMHEGTVSTRMGMKGIPNIAEDVAIQKNIEVLTYTGGRMHFQTISSKGAVDKIRKAKSLGLNVTADVSLYQLIFSEEDLTSFDSNYKVMPPFRSQEDKDALMEGLKDGTIDAIVSNHQPQDFDAKYMEFDLAQFGMLGLQTFLPGLNRLSEELGWPLLISKITDGPDSVLGTSVEDLQNLTVFDPQEEWLYDRNSNLSLSANHPWMGQKLKGKVKLVFNKGKLAKF</sequence>
<dbReference type="GO" id="GO:0005737">
    <property type="term" value="C:cytoplasm"/>
    <property type="evidence" value="ECO:0007669"/>
    <property type="project" value="TreeGrafter"/>
</dbReference>
<dbReference type="AlphaFoldDB" id="A0A951J6G1"/>
<proteinExistence type="predicted"/>
<dbReference type="CDD" id="cd01317">
    <property type="entry name" value="DHOase_IIa"/>
    <property type="match status" value="1"/>
</dbReference>
<dbReference type="GO" id="GO:0004038">
    <property type="term" value="F:allantoinase activity"/>
    <property type="evidence" value="ECO:0007669"/>
    <property type="project" value="TreeGrafter"/>
</dbReference>
<organism evidence="3 4">
    <name type="scientific">Arthrospiribacter ruber</name>
    <dbReference type="NCBI Taxonomy" id="2487934"/>
    <lineage>
        <taxon>Bacteria</taxon>
        <taxon>Pseudomonadati</taxon>
        <taxon>Bacteroidota</taxon>
        <taxon>Cytophagia</taxon>
        <taxon>Cytophagales</taxon>
        <taxon>Cyclobacteriaceae</taxon>
        <taxon>Arthrospiribacter</taxon>
    </lineage>
</organism>
<dbReference type="PANTHER" id="PTHR43668:SF2">
    <property type="entry name" value="ALLANTOINASE"/>
    <property type="match status" value="1"/>
</dbReference>
<dbReference type="GO" id="GO:0004151">
    <property type="term" value="F:dihydroorotase activity"/>
    <property type="evidence" value="ECO:0007669"/>
    <property type="project" value="InterPro"/>
</dbReference>
<feature type="domain" description="Dihydroorotase catalytic" evidence="2">
    <location>
        <begin position="57"/>
        <end position="234"/>
    </location>
</feature>
<keyword evidence="4" id="KW-1185">Reference proteome</keyword>
<evidence type="ECO:0000313" key="3">
    <source>
        <dbReference type="EMBL" id="MBW3470483.1"/>
    </source>
</evidence>
<dbReference type="Pfam" id="PF12890">
    <property type="entry name" value="DHOase"/>
    <property type="match status" value="1"/>
</dbReference>
<evidence type="ECO:0000259" key="2">
    <source>
        <dbReference type="Pfam" id="PF12890"/>
    </source>
</evidence>
<accession>A0A951J6G1</accession>
<dbReference type="GO" id="GO:0046872">
    <property type="term" value="F:metal ion binding"/>
    <property type="evidence" value="ECO:0007669"/>
    <property type="project" value="InterPro"/>
</dbReference>
<dbReference type="GO" id="GO:0006221">
    <property type="term" value="P:pyrimidine nucleotide biosynthetic process"/>
    <property type="evidence" value="ECO:0007669"/>
    <property type="project" value="UniProtKB-KW"/>
</dbReference>
<dbReference type="InterPro" id="IPR004722">
    <property type="entry name" value="DHOase"/>
</dbReference>
<comment type="caution">
    <text evidence="3">The sequence shown here is derived from an EMBL/GenBank/DDBJ whole genome shotgun (WGS) entry which is preliminary data.</text>
</comment>
<dbReference type="InterPro" id="IPR024403">
    <property type="entry name" value="DHOase_cat"/>
</dbReference>
<dbReference type="PANTHER" id="PTHR43668">
    <property type="entry name" value="ALLANTOINASE"/>
    <property type="match status" value="1"/>
</dbReference>